<keyword evidence="4 10" id="KW-0812">Transmembrane</keyword>
<dbReference type="Pfam" id="PF02949">
    <property type="entry name" value="7tm_6"/>
    <property type="match status" value="1"/>
</dbReference>
<keyword evidence="5 10" id="KW-0552">Olfaction</keyword>
<dbReference type="InterPro" id="IPR004117">
    <property type="entry name" value="7tm6_olfct_rcpt"/>
</dbReference>
<dbReference type="AlphaFoldDB" id="A0A8J2MV18"/>
<evidence type="ECO:0000313" key="12">
    <source>
        <dbReference type="Proteomes" id="UP000786811"/>
    </source>
</evidence>
<keyword evidence="7 10" id="KW-0472">Membrane</keyword>
<reference evidence="11" key="1">
    <citation type="submission" date="2021-04" db="EMBL/GenBank/DDBJ databases">
        <authorList>
            <person name="Chebbi M.A.C M."/>
        </authorList>
    </citation>
    <scope>NUCLEOTIDE SEQUENCE</scope>
</reference>
<evidence type="ECO:0000313" key="11">
    <source>
        <dbReference type="EMBL" id="CAG5109162.1"/>
    </source>
</evidence>
<comment type="similarity">
    <text evidence="10">Belongs to the insect chemoreceptor superfamily. Heteromeric odorant receptor channel (TC 1.A.69) family.</text>
</comment>
<dbReference type="GO" id="GO:0005886">
    <property type="term" value="C:plasma membrane"/>
    <property type="evidence" value="ECO:0007669"/>
    <property type="project" value="UniProtKB-SubCell"/>
</dbReference>
<proteinExistence type="inferred from homology"/>
<keyword evidence="6 10" id="KW-1133">Transmembrane helix</keyword>
<keyword evidence="3 10" id="KW-0716">Sensory transduction</keyword>
<keyword evidence="2" id="KW-1003">Cell membrane</keyword>
<evidence type="ECO:0000256" key="7">
    <source>
        <dbReference type="ARBA" id="ARBA00023136"/>
    </source>
</evidence>
<comment type="caution">
    <text evidence="10">Lacks conserved residue(s) required for the propagation of feature annotation.</text>
</comment>
<keyword evidence="12" id="KW-1185">Reference proteome</keyword>
<dbReference type="GO" id="GO:0005549">
    <property type="term" value="F:odorant binding"/>
    <property type="evidence" value="ECO:0007669"/>
    <property type="project" value="InterPro"/>
</dbReference>
<dbReference type="GO" id="GO:0007165">
    <property type="term" value="P:signal transduction"/>
    <property type="evidence" value="ECO:0007669"/>
    <property type="project" value="UniProtKB-KW"/>
</dbReference>
<evidence type="ECO:0000256" key="3">
    <source>
        <dbReference type="ARBA" id="ARBA00022606"/>
    </source>
</evidence>
<comment type="caution">
    <text evidence="11">The sequence shown here is derived from an EMBL/GenBank/DDBJ whole genome shotgun (WGS) entry which is preliminary data.</text>
</comment>
<dbReference type="PANTHER" id="PTHR21137">
    <property type="entry name" value="ODORANT RECEPTOR"/>
    <property type="match status" value="1"/>
</dbReference>
<dbReference type="GO" id="GO:0004984">
    <property type="term" value="F:olfactory receptor activity"/>
    <property type="evidence" value="ECO:0007669"/>
    <property type="project" value="InterPro"/>
</dbReference>
<evidence type="ECO:0000256" key="10">
    <source>
        <dbReference type="RuleBase" id="RU351113"/>
    </source>
</evidence>
<comment type="subcellular location">
    <subcellularLocation>
        <location evidence="1 10">Cell membrane</location>
        <topology evidence="1 10">Multi-pass membrane protein</topology>
    </subcellularLocation>
</comment>
<name>A0A8J2MV18_COTCN</name>
<dbReference type="OrthoDB" id="7548151at2759"/>
<protein>
    <recommendedName>
        <fullName evidence="10">Odorant receptor</fullName>
    </recommendedName>
</protein>
<feature type="transmembrane region" description="Helical" evidence="10">
    <location>
        <begin position="268"/>
        <end position="289"/>
    </location>
</feature>
<gene>
    <name evidence="11" type="ORF">HICCMSTLAB_LOCUS13798</name>
</gene>
<evidence type="ECO:0000256" key="8">
    <source>
        <dbReference type="ARBA" id="ARBA00023170"/>
    </source>
</evidence>
<evidence type="ECO:0000256" key="1">
    <source>
        <dbReference type="ARBA" id="ARBA00004651"/>
    </source>
</evidence>
<accession>A0A8J2MV18</accession>
<evidence type="ECO:0000256" key="9">
    <source>
        <dbReference type="ARBA" id="ARBA00023224"/>
    </source>
</evidence>
<feature type="transmembrane region" description="Helical" evidence="10">
    <location>
        <begin position="130"/>
        <end position="151"/>
    </location>
</feature>
<feature type="transmembrane region" description="Helical" evidence="10">
    <location>
        <begin position="36"/>
        <end position="57"/>
    </location>
</feature>
<evidence type="ECO:0000256" key="2">
    <source>
        <dbReference type="ARBA" id="ARBA00022475"/>
    </source>
</evidence>
<organism evidence="11 12">
    <name type="scientific">Cotesia congregata</name>
    <name type="common">Parasitoid wasp</name>
    <name type="synonym">Apanteles congregatus</name>
    <dbReference type="NCBI Taxonomy" id="51543"/>
    <lineage>
        <taxon>Eukaryota</taxon>
        <taxon>Metazoa</taxon>
        <taxon>Ecdysozoa</taxon>
        <taxon>Arthropoda</taxon>
        <taxon>Hexapoda</taxon>
        <taxon>Insecta</taxon>
        <taxon>Pterygota</taxon>
        <taxon>Neoptera</taxon>
        <taxon>Endopterygota</taxon>
        <taxon>Hymenoptera</taxon>
        <taxon>Apocrita</taxon>
        <taxon>Ichneumonoidea</taxon>
        <taxon>Braconidae</taxon>
        <taxon>Microgastrinae</taxon>
        <taxon>Cotesia</taxon>
    </lineage>
</organism>
<dbReference type="Proteomes" id="UP000786811">
    <property type="component" value="Unassembled WGS sequence"/>
</dbReference>
<dbReference type="EMBL" id="CAJNRD030001124">
    <property type="protein sequence ID" value="CAG5109162.1"/>
    <property type="molecule type" value="Genomic_DNA"/>
</dbReference>
<dbReference type="PANTHER" id="PTHR21137:SF35">
    <property type="entry name" value="ODORANT RECEPTOR 19A-RELATED"/>
    <property type="match status" value="1"/>
</dbReference>
<sequence>MIAEKLEYVKFQNVIKRLRCIVGLLKKEESSLLSRSLIHIYLLFFIIPVFGTINFLFANITNIIIATRALSLLLGFSTTMIKGITFIVNRKGIDELYETLEQYFDELLKTPEMSKQILSKVSIFRRFPSFLSTFTVLLCLFVALGPILSILTQVRHKVSPINYHLAYPAVFPWDIKKSVLLFSLHLIDEYFLTLSIAIITSTVDSLYTYYMFQMIGILRTITHRISMFDENNCEFEIRECVNKYNILVDCINKSEQKQFYRICGFEKIYGVIILWTMNVNAIVLCGLIYQLSHAKSIPFASMVYSGAHAALKLSQVFIFAWSGSLLTTESENLRDAVYASRWLQNIRLKSSIIIMLSQKPLTLTACNFLYVTIDMFVKVGNTTISYYLLLKTFEQGA</sequence>
<keyword evidence="8 10" id="KW-0675">Receptor</keyword>
<feature type="transmembrane region" description="Helical" evidence="10">
    <location>
        <begin position="190"/>
        <end position="210"/>
    </location>
</feature>
<evidence type="ECO:0000256" key="6">
    <source>
        <dbReference type="ARBA" id="ARBA00022989"/>
    </source>
</evidence>
<evidence type="ECO:0000256" key="4">
    <source>
        <dbReference type="ARBA" id="ARBA00022692"/>
    </source>
</evidence>
<evidence type="ECO:0000256" key="5">
    <source>
        <dbReference type="ARBA" id="ARBA00022725"/>
    </source>
</evidence>
<keyword evidence="9 10" id="KW-0807">Transducer</keyword>